<dbReference type="Proteomes" id="UP001153069">
    <property type="component" value="Unassembled WGS sequence"/>
</dbReference>
<dbReference type="InterPro" id="IPR036188">
    <property type="entry name" value="FAD/NAD-bd_sf"/>
</dbReference>
<dbReference type="PANTHER" id="PTHR10742">
    <property type="entry name" value="FLAVIN MONOAMINE OXIDASE"/>
    <property type="match status" value="1"/>
</dbReference>
<dbReference type="OrthoDB" id="5046242at2759"/>
<feature type="chain" id="PRO_5040500989" evidence="1">
    <location>
        <begin position="17"/>
        <end position="380"/>
    </location>
</feature>
<dbReference type="GO" id="GO:0046592">
    <property type="term" value="F:polyamine oxidase activity"/>
    <property type="evidence" value="ECO:0007669"/>
    <property type="project" value="TreeGrafter"/>
</dbReference>
<evidence type="ECO:0000313" key="3">
    <source>
        <dbReference type="EMBL" id="CAB9510381.1"/>
    </source>
</evidence>
<dbReference type="EMBL" id="CAICTM010000433">
    <property type="protein sequence ID" value="CAB9510381.1"/>
    <property type="molecule type" value="Genomic_DNA"/>
</dbReference>
<dbReference type="InterPro" id="IPR050281">
    <property type="entry name" value="Flavin_monoamine_oxidase"/>
</dbReference>
<feature type="domain" description="Amine oxidase" evidence="2">
    <location>
        <begin position="84"/>
        <end position="317"/>
    </location>
</feature>
<dbReference type="Pfam" id="PF01593">
    <property type="entry name" value="Amino_oxidase"/>
    <property type="match status" value="1"/>
</dbReference>
<dbReference type="SUPFAM" id="SSF51905">
    <property type="entry name" value="FAD/NAD(P)-binding domain"/>
    <property type="match status" value="1"/>
</dbReference>
<dbReference type="InterPro" id="IPR002937">
    <property type="entry name" value="Amino_oxidase"/>
</dbReference>
<comment type="caution">
    <text evidence="3">The sequence shown here is derived from an EMBL/GenBank/DDBJ whole genome shotgun (WGS) entry which is preliminary data.</text>
</comment>
<dbReference type="SUPFAM" id="SSF54373">
    <property type="entry name" value="FAD-linked reductases, C-terminal domain"/>
    <property type="match status" value="1"/>
</dbReference>
<dbReference type="Gene3D" id="3.90.660.10">
    <property type="match status" value="1"/>
</dbReference>
<dbReference type="Pfam" id="PF13450">
    <property type="entry name" value="NAD_binding_8"/>
    <property type="match status" value="1"/>
</dbReference>
<protein>
    <submittedName>
        <fullName evidence="3">Peroxisomal N(1)-acetyl-spermine/spermidine oxidase</fullName>
    </submittedName>
</protein>
<gene>
    <name evidence="3" type="ORF">SEMRO_434_G142050.1</name>
</gene>
<accession>A0A9N8DX39</accession>
<name>A0A9N8DX39_9STRA</name>
<reference evidence="3" key="1">
    <citation type="submission" date="2020-06" db="EMBL/GenBank/DDBJ databases">
        <authorList>
            <consortium name="Plant Systems Biology data submission"/>
        </authorList>
    </citation>
    <scope>NUCLEOTIDE SEQUENCE</scope>
    <source>
        <strain evidence="3">D6</strain>
    </source>
</reference>
<dbReference type="PANTHER" id="PTHR10742:SF410">
    <property type="entry name" value="LYSINE-SPECIFIC HISTONE DEMETHYLASE 2"/>
    <property type="match status" value="1"/>
</dbReference>
<dbReference type="Gene3D" id="3.50.50.60">
    <property type="entry name" value="FAD/NAD(P)-binding domain"/>
    <property type="match status" value="2"/>
</dbReference>
<keyword evidence="1" id="KW-0732">Signal</keyword>
<proteinExistence type="predicted"/>
<evidence type="ECO:0000256" key="1">
    <source>
        <dbReference type="SAM" id="SignalP"/>
    </source>
</evidence>
<evidence type="ECO:0000259" key="2">
    <source>
        <dbReference type="Pfam" id="PF01593"/>
    </source>
</evidence>
<keyword evidence="4" id="KW-1185">Reference proteome</keyword>
<feature type="signal peptide" evidence="1">
    <location>
        <begin position="1"/>
        <end position="16"/>
    </location>
</feature>
<organism evidence="3 4">
    <name type="scientific">Seminavis robusta</name>
    <dbReference type="NCBI Taxonomy" id="568900"/>
    <lineage>
        <taxon>Eukaryota</taxon>
        <taxon>Sar</taxon>
        <taxon>Stramenopiles</taxon>
        <taxon>Ochrophyta</taxon>
        <taxon>Bacillariophyta</taxon>
        <taxon>Bacillariophyceae</taxon>
        <taxon>Bacillariophycidae</taxon>
        <taxon>Naviculales</taxon>
        <taxon>Naviculaceae</taxon>
        <taxon>Seminavis</taxon>
    </lineage>
</organism>
<sequence length="380" mass="42376">MTILIVGAGAAGLTAAYTLLQEGVTDFRILEASDRIEEHLVWYGPTEGFEPDYSIDYANISDYLFQNYTWFDFFNDNIGVPAVKDSLVFDCPVETIDYSGATDGDDPAKAVTATCEDGTSFEGSQIIVTAPIQILQDGDIEFIPELLDRYINVIDRIPFPGGYKIFLKFEQAFYPDIFSSALDPIYLYFYNEAYGEDTETEHVLGVFVSGEWAEESGQWDDETLLDYVVAMLDEMFDGEASQYLIDGVVQNWDREPFIRGTYSHYDNTWRQMDRLRNPINDVLYFAGEAIPASYTNYGNGYAHGAALSGKETAERIMGSGGGSGGGSATMPWSAFPPGTNGVLDYMAHRVHQCVRTSDNICDSSLRKLLLDRFTTCWTGM</sequence>
<dbReference type="AlphaFoldDB" id="A0A9N8DX39"/>
<evidence type="ECO:0000313" key="4">
    <source>
        <dbReference type="Proteomes" id="UP001153069"/>
    </source>
</evidence>